<dbReference type="Proteomes" id="UP000777784">
    <property type="component" value="Unassembled WGS sequence"/>
</dbReference>
<proteinExistence type="predicted"/>
<name>A0A948RZS8_UNCEI</name>
<evidence type="ECO:0000313" key="3">
    <source>
        <dbReference type="EMBL" id="MBU2692668.1"/>
    </source>
</evidence>
<dbReference type="AlphaFoldDB" id="A0A948RZS8"/>
<accession>A0A948RZS8</accession>
<dbReference type="Pfam" id="PF13860">
    <property type="entry name" value="FlgD_ig"/>
    <property type="match status" value="1"/>
</dbReference>
<dbReference type="PANTHER" id="PTHR42754:SF1">
    <property type="entry name" value="LIPOPROTEIN"/>
    <property type="match status" value="1"/>
</dbReference>
<comment type="caution">
    <text evidence="3">The sequence shown here is derived from an EMBL/GenBank/DDBJ whole genome shotgun (WGS) entry which is preliminary data.</text>
</comment>
<dbReference type="Pfam" id="PF13360">
    <property type="entry name" value="PQQ_2"/>
    <property type="match status" value="1"/>
</dbReference>
<dbReference type="InterPro" id="IPR015943">
    <property type="entry name" value="WD40/YVTN_repeat-like_dom_sf"/>
</dbReference>
<dbReference type="EMBL" id="JAHJDP010000098">
    <property type="protein sequence ID" value="MBU2692668.1"/>
    <property type="molecule type" value="Genomic_DNA"/>
</dbReference>
<dbReference type="Gene3D" id="2.130.10.10">
    <property type="entry name" value="YVTN repeat-like/Quinoprotein amine dehydrogenase"/>
    <property type="match status" value="1"/>
</dbReference>
<feature type="domain" description="Pyrrolo-quinoline quinone repeat" evidence="1">
    <location>
        <begin position="107"/>
        <end position="311"/>
    </location>
</feature>
<protein>
    <submittedName>
        <fullName evidence="3">PQQ-binding-like beta-propeller repeat protein</fullName>
    </submittedName>
</protein>
<dbReference type="InterPro" id="IPR002372">
    <property type="entry name" value="PQQ_rpt_dom"/>
</dbReference>
<feature type="domain" description="FlgD/Vpr Ig-like" evidence="2">
    <location>
        <begin position="360"/>
        <end position="407"/>
    </location>
</feature>
<reference evidence="3" key="1">
    <citation type="submission" date="2021-05" db="EMBL/GenBank/DDBJ databases">
        <title>Energy efficiency and biological interactions define the core microbiome of deep oligotrophic groundwater.</title>
        <authorList>
            <person name="Mehrshad M."/>
            <person name="Lopez-Fernandez M."/>
            <person name="Bell E."/>
            <person name="Bernier-Latmani R."/>
            <person name="Bertilsson S."/>
            <person name="Dopson M."/>
        </authorList>
    </citation>
    <scope>NUCLEOTIDE SEQUENCE</scope>
    <source>
        <strain evidence="3">Modern_marine.mb.64</strain>
    </source>
</reference>
<sequence>MDGATGEVLWSQHYQTSLDETAFAIACDSDGNAYITGRADNGSHGDDILIMRFAAFDGEIDWIEYAGGTADLEDRAWAIAVGPDDNPVITGITTNTEDPANYCTFKLNRTTGDVIWTKTVLGAVSNIMQPIGWLEICDNGDVLVASRTWAGAASYDVVVHRYAAADGELLWDIQYNSEESGPDDPRNMICDSDGNILVVGVTSGNYMVLKFDPSNGDLIWASDYDGPPGWYDLASCVAEGPNGNVIVSGFSDGTGTGWDVTTLALDPDTGEELWVERYDSIDHLTDEGTALAVSDRGDIYVVGYTYLAFSDSDILSLRYHLEPSAGVESTSAPDRNFQAFPNPSHSGVSLVFDVWRPAPIRVTVHDIAGRRVAMLKDGLAVQGQHHLVWDGSDNAGVSLKPGAYFINIDDGVSSLSRKVVLLR</sequence>
<gene>
    <name evidence="3" type="ORF">KJ970_17265</name>
</gene>
<dbReference type="NCBIfam" id="TIGR04183">
    <property type="entry name" value="Por_Secre_tail"/>
    <property type="match status" value="1"/>
</dbReference>
<dbReference type="SUPFAM" id="SSF50998">
    <property type="entry name" value="Quinoprotein alcohol dehydrogenase-like"/>
    <property type="match status" value="1"/>
</dbReference>
<organism evidence="3 4">
    <name type="scientific">Eiseniibacteriota bacterium</name>
    <dbReference type="NCBI Taxonomy" id="2212470"/>
    <lineage>
        <taxon>Bacteria</taxon>
        <taxon>Candidatus Eiseniibacteriota</taxon>
    </lineage>
</organism>
<evidence type="ECO:0000259" key="2">
    <source>
        <dbReference type="Pfam" id="PF13860"/>
    </source>
</evidence>
<dbReference type="PANTHER" id="PTHR42754">
    <property type="entry name" value="ENDOGLUCANASE"/>
    <property type="match status" value="1"/>
</dbReference>
<dbReference type="Gene3D" id="2.60.40.4070">
    <property type="match status" value="1"/>
</dbReference>
<dbReference type="InterPro" id="IPR025965">
    <property type="entry name" value="FlgD/Vpr_Ig-like"/>
</dbReference>
<evidence type="ECO:0000313" key="4">
    <source>
        <dbReference type="Proteomes" id="UP000777784"/>
    </source>
</evidence>
<dbReference type="InterPro" id="IPR011047">
    <property type="entry name" value="Quinoprotein_ADH-like_sf"/>
</dbReference>
<dbReference type="InterPro" id="IPR026444">
    <property type="entry name" value="Secre_tail"/>
</dbReference>
<evidence type="ECO:0000259" key="1">
    <source>
        <dbReference type="Pfam" id="PF13360"/>
    </source>
</evidence>